<reference evidence="1 2" key="1">
    <citation type="submission" date="2021-07" db="EMBL/GenBank/DDBJ databases">
        <title>Karlodiniumbacter phycospheric gen. nov., sp. nov., a phycosphere bacterium isolated from karlodinium veneficum.</title>
        <authorList>
            <person name="Peng Y."/>
            <person name="Jiang L."/>
            <person name="Lee J."/>
        </authorList>
    </citation>
    <scope>NUCLEOTIDE SEQUENCE</scope>
    <source>
        <strain evidence="1 2">N5</strain>
    </source>
</reference>
<dbReference type="Pfam" id="PF05402">
    <property type="entry name" value="PqqD"/>
    <property type="match status" value="1"/>
</dbReference>
<evidence type="ECO:0000313" key="2">
    <source>
        <dbReference type="Proteomes" id="UP000693972"/>
    </source>
</evidence>
<evidence type="ECO:0000313" key="1">
    <source>
        <dbReference type="EMBL" id="QXL88907.1"/>
    </source>
</evidence>
<dbReference type="Gene3D" id="1.10.10.1150">
    <property type="entry name" value="Coenzyme PQQ synthesis protein D (PqqD)"/>
    <property type="match status" value="1"/>
</dbReference>
<dbReference type="AlphaFoldDB" id="A0A975TXB5"/>
<keyword evidence="2" id="KW-1185">Reference proteome</keyword>
<proteinExistence type="predicted"/>
<name>A0A975TXB5_9RHOB</name>
<dbReference type="EMBL" id="CP078073">
    <property type="protein sequence ID" value="QXL88907.1"/>
    <property type="molecule type" value="Genomic_DNA"/>
</dbReference>
<accession>A0A975TXB5</accession>
<organism evidence="1">
    <name type="scientific">Gymnodinialimonas phycosphaerae</name>
    <dbReference type="NCBI Taxonomy" id="2841589"/>
    <lineage>
        <taxon>Bacteria</taxon>
        <taxon>Pseudomonadati</taxon>
        <taxon>Pseudomonadota</taxon>
        <taxon>Alphaproteobacteria</taxon>
        <taxon>Rhodobacterales</taxon>
        <taxon>Paracoccaceae</taxon>
        <taxon>Gymnodinialimonas</taxon>
    </lineage>
</organism>
<sequence>MTTGTYFALDPVGSVFWKQLADHGDTSKTIEAVLNSFAVDRDQVVDDFCELIDQLDAEGLIAAS</sequence>
<dbReference type="Proteomes" id="UP000693972">
    <property type="component" value="Unassembled WGS sequence"/>
</dbReference>
<dbReference type="InterPro" id="IPR008792">
    <property type="entry name" value="PQQD"/>
</dbReference>
<gene>
    <name evidence="1" type="ORF">KUL25_05160</name>
</gene>
<dbReference type="EMBL" id="JAIMBW010000001">
    <property type="protein sequence ID" value="MBY4892150.1"/>
    <property type="molecule type" value="Genomic_DNA"/>
</dbReference>
<dbReference type="InterPro" id="IPR041881">
    <property type="entry name" value="PqqD_sf"/>
</dbReference>
<protein>
    <submittedName>
        <fullName evidence="1">PqqD family protein</fullName>
    </submittedName>
</protein>